<keyword evidence="2" id="KW-1185">Reference proteome</keyword>
<protein>
    <submittedName>
        <fullName evidence="1">Uncharacterized protein</fullName>
    </submittedName>
</protein>
<proteinExistence type="predicted"/>
<sequence>MWSKIGEEMAIPWRAAEAMHWQLGQQEMARRANTSLIRPQETSTSRSISGHLPALAAQLPSLEELTTAVPGYSPAPPPSPRWKY</sequence>
<dbReference type="Proteomes" id="UP001215712">
    <property type="component" value="Unassembled WGS sequence"/>
</dbReference>
<evidence type="ECO:0000313" key="2">
    <source>
        <dbReference type="Proteomes" id="UP001215712"/>
    </source>
</evidence>
<dbReference type="AlphaFoldDB" id="A0AAD6HCI0"/>
<reference evidence="1" key="2">
    <citation type="submission" date="2023-01" db="EMBL/GenBank/DDBJ databases">
        <authorList>
            <person name="Petersen C."/>
        </authorList>
    </citation>
    <scope>NUCLEOTIDE SEQUENCE</scope>
    <source>
        <strain evidence="1">IBT 17514</strain>
    </source>
</reference>
<organism evidence="1 2">
    <name type="scientific">Penicillium malachiteum</name>
    <dbReference type="NCBI Taxonomy" id="1324776"/>
    <lineage>
        <taxon>Eukaryota</taxon>
        <taxon>Fungi</taxon>
        <taxon>Dikarya</taxon>
        <taxon>Ascomycota</taxon>
        <taxon>Pezizomycotina</taxon>
        <taxon>Eurotiomycetes</taxon>
        <taxon>Eurotiomycetidae</taxon>
        <taxon>Eurotiales</taxon>
        <taxon>Aspergillaceae</taxon>
        <taxon>Penicillium</taxon>
    </lineage>
</organism>
<comment type="caution">
    <text evidence="1">The sequence shown here is derived from an EMBL/GenBank/DDBJ whole genome shotgun (WGS) entry which is preliminary data.</text>
</comment>
<gene>
    <name evidence="1" type="ORF">N7493_011446</name>
</gene>
<accession>A0AAD6HCI0</accession>
<reference evidence="1" key="1">
    <citation type="journal article" date="2023" name="IMA Fungus">
        <title>Comparative genomic study of the Penicillium genus elucidates a diverse pangenome and 15 lateral gene transfer events.</title>
        <authorList>
            <person name="Petersen C."/>
            <person name="Sorensen T."/>
            <person name="Nielsen M.R."/>
            <person name="Sondergaard T.E."/>
            <person name="Sorensen J.L."/>
            <person name="Fitzpatrick D.A."/>
            <person name="Frisvad J.C."/>
            <person name="Nielsen K.L."/>
        </authorList>
    </citation>
    <scope>NUCLEOTIDE SEQUENCE</scope>
    <source>
        <strain evidence="1">IBT 17514</strain>
    </source>
</reference>
<name>A0AAD6HCI0_9EURO</name>
<evidence type="ECO:0000313" key="1">
    <source>
        <dbReference type="EMBL" id="KAJ5704308.1"/>
    </source>
</evidence>
<dbReference type="EMBL" id="JAQJAN010000020">
    <property type="protein sequence ID" value="KAJ5704308.1"/>
    <property type="molecule type" value="Genomic_DNA"/>
</dbReference>